<dbReference type="RefSeq" id="WP_091433693.1">
    <property type="nucleotide sequence ID" value="NZ_BMMJ01000006.1"/>
</dbReference>
<evidence type="ECO:0000313" key="2">
    <source>
        <dbReference type="EMBL" id="SCL47570.1"/>
    </source>
</evidence>
<dbReference type="OrthoDB" id="9944068at2"/>
<feature type="compositionally biased region" description="Polar residues" evidence="1">
    <location>
        <begin position="324"/>
        <end position="333"/>
    </location>
</feature>
<organism evidence="2 3">
    <name type="scientific">Micromonospora yangpuensis</name>
    <dbReference type="NCBI Taxonomy" id="683228"/>
    <lineage>
        <taxon>Bacteria</taxon>
        <taxon>Bacillati</taxon>
        <taxon>Actinomycetota</taxon>
        <taxon>Actinomycetes</taxon>
        <taxon>Micromonosporales</taxon>
        <taxon>Micromonosporaceae</taxon>
        <taxon>Micromonospora</taxon>
    </lineage>
</organism>
<protein>
    <submittedName>
        <fullName evidence="2">Uncharacterized protein</fullName>
    </submittedName>
</protein>
<evidence type="ECO:0000256" key="1">
    <source>
        <dbReference type="SAM" id="MobiDB-lite"/>
    </source>
</evidence>
<gene>
    <name evidence="2" type="ORF">GA0070617_0623</name>
</gene>
<keyword evidence="3" id="KW-1185">Reference proteome</keyword>
<feature type="compositionally biased region" description="Pro residues" evidence="1">
    <location>
        <begin position="43"/>
        <end position="52"/>
    </location>
</feature>
<accession>A0A1C6U0F4</accession>
<dbReference type="EMBL" id="FMIA01000002">
    <property type="protein sequence ID" value="SCL47570.1"/>
    <property type="molecule type" value="Genomic_DNA"/>
</dbReference>
<name>A0A1C6U0F4_9ACTN</name>
<sequence>MVRQPVDPAQIPLPPSRDSSPAVSRQPSPAVSPQSSPAVSRQPSPPPYPGHRPPGSLESGGYEPVRRSYLDGDLAKSIGAAVALAVPGVGIANVAGQGQQLATAGVGVSIATAIGDAASEVVKYLQEGRINVPKLLGGVLTSGGLLVNVGGMANRVDPTRYAGMGVQDVGLVLKGVGEGYRWEDGTPALTRTPSGDIAKMVGAFVTTAAPVLQAVALRTQRQLEQRSLDTGGTGTAGPIPTAVAAALFAGGTAAGEFASEVVRGVQGKGVNVPKLMGGLFSAVGAATIAGGVATANPVARYAGLSLQAVGLAAKSVGEARRWENTSTPSSWYGHTTPAKHHAATLSRRVSPPGR</sequence>
<feature type="compositionally biased region" description="Low complexity" evidence="1">
    <location>
        <begin position="19"/>
        <end position="42"/>
    </location>
</feature>
<dbReference type="AlphaFoldDB" id="A0A1C6U0F4"/>
<feature type="region of interest" description="Disordered" evidence="1">
    <location>
        <begin position="324"/>
        <end position="354"/>
    </location>
</feature>
<dbReference type="STRING" id="683228.GA0070617_0623"/>
<evidence type="ECO:0000313" key="3">
    <source>
        <dbReference type="Proteomes" id="UP000198937"/>
    </source>
</evidence>
<reference evidence="2 3" key="1">
    <citation type="submission" date="2016-06" db="EMBL/GenBank/DDBJ databases">
        <authorList>
            <person name="Kjaerup R.B."/>
            <person name="Dalgaard T.S."/>
            <person name="Juul-Madsen H.R."/>
        </authorList>
    </citation>
    <scope>NUCLEOTIDE SEQUENCE [LARGE SCALE GENOMIC DNA]</scope>
    <source>
        <strain evidence="2 3">DSM 45577</strain>
    </source>
</reference>
<dbReference type="Proteomes" id="UP000198937">
    <property type="component" value="Unassembled WGS sequence"/>
</dbReference>
<feature type="region of interest" description="Disordered" evidence="1">
    <location>
        <begin position="1"/>
        <end position="64"/>
    </location>
</feature>
<proteinExistence type="predicted"/>